<keyword evidence="1" id="KW-0414">Isoprene biosynthesis</keyword>
<organism evidence="3 4">
    <name type="scientific">Halogeometricum borinquense</name>
    <dbReference type="NCBI Taxonomy" id="60847"/>
    <lineage>
        <taxon>Archaea</taxon>
        <taxon>Methanobacteriati</taxon>
        <taxon>Methanobacteriota</taxon>
        <taxon>Stenosarchaea group</taxon>
        <taxon>Halobacteria</taxon>
        <taxon>Halobacteriales</taxon>
        <taxon>Haloferacaceae</taxon>
        <taxon>Halogeometricum</taxon>
    </lineage>
</organism>
<dbReference type="GeneID" id="44079592"/>
<dbReference type="CDD" id="cd00827">
    <property type="entry name" value="init_cond_enzymes"/>
    <property type="match status" value="1"/>
</dbReference>
<dbReference type="EMBL" id="CP048739">
    <property type="protein sequence ID" value="QIB74457.1"/>
    <property type="molecule type" value="Genomic_DNA"/>
</dbReference>
<dbReference type="Gene3D" id="3.40.47.10">
    <property type="match status" value="1"/>
</dbReference>
<reference evidence="3 4" key="1">
    <citation type="submission" date="2020-02" db="EMBL/GenBank/DDBJ databases">
        <title>Whole genome sequence of Halogeometricum borinquense strain wsp4.</title>
        <authorList>
            <person name="Verma D.K."/>
            <person name="Gopal K."/>
            <person name="Prasad E.S."/>
        </authorList>
    </citation>
    <scope>NUCLEOTIDE SEQUENCE [LARGE SCALE GENOMIC DNA]</scope>
    <source>
        <strain evidence="4">wsp4</strain>
    </source>
</reference>
<dbReference type="PANTHER" id="PTHR34069">
    <property type="entry name" value="3-OXOACYL-[ACYL-CARRIER-PROTEIN] SYNTHASE 3"/>
    <property type="match status" value="1"/>
</dbReference>
<evidence type="ECO:0000313" key="4">
    <source>
        <dbReference type="Proteomes" id="UP000465846"/>
    </source>
</evidence>
<evidence type="ECO:0000313" key="3">
    <source>
        <dbReference type="EMBL" id="QIB74457.1"/>
    </source>
</evidence>
<feature type="domain" description="ChsH2 rubredoxin-like zinc ribbon" evidence="2">
    <location>
        <begin position="342"/>
        <end position="370"/>
    </location>
</feature>
<dbReference type="SUPFAM" id="SSF50249">
    <property type="entry name" value="Nucleic acid-binding proteins"/>
    <property type="match status" value="1"/>
</dbReference>
<dbReference type="SUPFAM" id="SSF53901">
    <property type="entry name" value="Thiolase-like"/>
    <property type="match status" value="2"/>
</dbReference>
<protein>
    <submittedName>
        <fullName evidence="3">ACP synthase</fullName>
    </submittedName>
</protein>
<accession>A0A6C0UGX5</accession>
<dbReference type="RefSeq" id="WP_163486385.1">
    <property type="nucleotide sequence ID" value="NZ_CP048739.1"/>
</dbReference>
<dbReference type="InterPro" id="IPR012340">
    <property type="entry name" value="NA-bd_OB-fold"/>
</dbReference>
<dbReference type="AlphaFoldDB" id="A0A6C0UGX5"/>
<dbReference type="InterPro" id="IPR016039">
    <property type="entry name" value="Thiolase-like"/>
</dbReference>
<dbReference type="Pfam" id="PF12172">
    <property type="entry name" value="zf-ChsH2"/>
    <property type="match status" value="1"/>
</dbReference>
<dbReference type="GO" id="GO:0044550">
    <property type="term" value="P:secondary metabolite biosynthetic process"/>
    <property type="evidence" value="ECO:0007669"/>
    <property type="project" value="TreeGrafter"/>
</dbReference>
<sequence>MTLELAGVGAYAPQTYVTAETIREAWGQFGGDGIQQTSVTGADEDTLTMGYEAATRALSAADIDAEAVTTLIFGTTTPPNEEESATARLASFLGLTDDVATTQLTGSANAGVNGLTLGLDAGPGETVLVVASDAPLGAPDSDVEHAAGAGAAAVVLSEGGTAVVTDRATHTATYPGTRFRPAGESETRSLGVTQYDRQAYRETVSGAVSELGADTDVDAAAVGGPDGKLPYRATSELGVDAETIQAGATVHELGDTGAAMPLLGLAKALDNGADHILVVGYGSGSKATAAVIDGSVPTESDRDGTVELSYGEYLRIRGVVTPGEPDGGGAYVSVPSWRRTLPQRHRLVAGQCAACESLAFPPEGACSSCGTLDSYELVALPGTGTVEAATVIGQGGAPPEFVEQQARDGSYVSAVVALDGPDGGTVSAPMQVVDTDEKPAIGDALTATIRRVYTQEGVTRYGTKMRPADNGR</sequence>
<dbReference type="PANTHER" id="PTHR34069:SF2">
    <property type="entry name" value="BETA-KETOACYL-[ACYL-CARRIER-PROTEIN] SYNTHASE III"/>
    <property type="match status" value="1"/>
</dbReference>
<proteinExistence type="predicted"/>
<dbReference type="InterPro" id="IPR022002">
    <property type="entry name" value="ChsH2_Znr"/>
</dbReference>
<name>A0A6C0UGX5_9EURY</name>
<evidence type="ECO:0000259" key="2">
    <source>
        <dbReference type="Pfam" id="PF12172"/>
    </source>
</evidence>
<dbReference type="Proteomes" id="UP000465846">
    <property type="component" value="Chromosome"/>
</dbReference>
<evidence type="ECO:0000256" key="1">
    <source>
        <dbReference type="ARBA" id="ARBA00023229"/>
    </source>
</evidence>
<gene>
    <name evidence="3" type="ORF">G3I44_09285</name>
</gene>
<dbReference type="GO" id="GO:0008299">
    <property type="term" value="P:isoprenoid biosynthetic process"/>
    <property type="evidence" value="ECO:0007669"/>
    <property type="project" value="UniProtKB-KW"/>
</dbReference>
<dbReference type="GO" id="GO:0016746">
    <property type="term" value="F:acyltransferase activity"/>
    <property type="evidence" value="ECO:0007669"/>
    <property type="project" value="UniProtKB-KW"/>
</dbReference>